<dbReference type="Pfam" id="PF13531">
    <property type="entry name" value="SBP_bac_11"/>
    <property type="match status" value="1"/>
</dbReference>
<feature type="binding site" evidence="6">
    <location>
        <position position="59"/>
    </location>
    <ligand>
        <name>molybdate</name>
        <dbReference type="ChEBI" id="CHEBI:36264"/>
    </ligand>
</feature>
<dbReference type="SUPFAM" id="SSF53850">
    <property type="entry name" value="Periplasmic binding protein-like II"/>
    <property type="match status" value="1"/>
</dbReference>
<dbReference type="GO" id="GO:0015689">
    <property type="term" value="P:molybdate ion transport"/>
    <property type="evidence" value="ECO:0007669"/>
    <property type="project" value="InterPro"/>
</dbReference>
<dbReference type="EMBL" id="FTPS01000001">
    <property type="protein sequence ID" value="SIT75761.1"/>
    <property type="molecule type" value="Genomic_DNA"/>
</dbReference>
<dbReference type="PIRSF" id="PIRSF004846">
    <property type="entry name" value="ModA"/>
    <property type="match status" value="1"/>
</dbReference>
<feature type="signal peptide" evidence="7">
    <location>
        <begin position="1"/>
        <end position="22"/>
    </location>
</feature>
<keyword evidence="2 6" id="KW-0500">Molybdenum</keyword>
<evidence type="ECO:0000256" key="2">
    <source>
        <dbReference type="ARBA" id="ARBA00022505"/>
    </source>
</evidence>
<dbReference type="RefSeq" id="WP_076646762.1">
    <property type="nucleotide sequence ID" value="NZ_FTPS01000001.1"/>
</dbReference>
<dbReference type="PANTHER" id="PTHR30632:SF17">
    <property type="entry name" value="MOLYBDATE-BINDING PROTEIN MODA"/>
    <property type="match status" value="1"/>
</dbReference>
<evidence type="ECO:0000256" key="4">
    <source>
        <dbReference type="ARBA" id="ARBA00022729"/>
    </source>
</evidence>
<comment type="similarity">
    <text evidence="1">Belongs to the bacterial solute-binding protein ModA family.</text>
</comment>
<gene>
    <name evidence="8" type="ORF">SAMN05421849_0381</name>
</gene>
<dbReference type="GO" id="GO:1901359">
    <property type="term" value="F:tungstate binding"/>
    <property type="evidence" value="ECO:0007669"/>
    <property type="project" value="UniProtKB-ARBA"/>
</dbReference>
<feature type="binding site" evidence="6">
    <location>
        <position position="144"/>
    </location>
    <ligand>
        <name>molybdate</name>
        <dbReference type="ChEBI" id="CHEBI:36264"/>
    </ligand>
</feature>
<evidence type="ECO:0000256" key="7">
    <source>
        <dbReference type="SAM" id="SignalP"/>
    </source>
</evidence>
<dbReference type="NCBIfam" id="TIGR01256">
    <property type="entry name" value="modA"/>
    <property type="match status" value="1"/>
</dbReference>
<evidence type="ECO:0000256" key="3">
    <source>
        <dbReference type="ARBA" id="ARBA00022723"/>
    </source>
</evidence>
<keyword evidence="4 7" id="KW-0732">Signal</keyword>
<sequence>MRNASAALALLIGIGGGLPAAAEEVVVFAAASLKTALDEIVTDFEAKTGDRVLVSYAGSNALARQILGGAPADIFISASQEWMDEVEKGGEVAGDSRVDLLGNTLVLVAHDDDVAPLTLDADTDLAGLIGDEKLAMALVDSVPAGQYGRQALTSLGLWDEVEGSVAQADNVRATLALVAMGEAPFGIVYATDAAAEPAVHVIGTFPADSHDPVSYPAALLKAAGDGADDTFFNALRDPDATRIFAEHGFETLN</sequence>
<dbReference type="InterPro" id="IPR050682">
    <property type="entry name" value="ModA/WtpA"/>
</dbReference>
<evidence type="ECO:0000256" key="5">
    <source>
        <dbReference type="ARBA" id="ARBA00062515"/>
    </source>
</evidence>
<proteinExistence type="inferred from homology"/>
<feature type="binding site" evidence="6">
    <location>
        <position position="189"/>
    </location>
    <ligand>
        <name>molybdate</name>
        <dbReference type="ChEBI" id="CHEBI:36264"/>
    </ligand>
</feature>
<accession>A0A1R3WD11</accession>
<reference evidence="8 9" key="1">
    <citation type="submission" date="2017-01" db="EMBL/GenBank/DDBJ databases">
        <authorList>
            <person name="Mah S.A."/>
            <person name="Swanson W.J."/>
            <person name="Moy G.W."/>
            <person name="Vacquier V.D."/>
        </authorList>
    </citation>
    <scope>NUCLEOTIDE SEQUENCE [LARGE SCALE GENOMIC DNA]</scope>
    <source>
        <strain evidence="8 9">DSM 21219</strain>
    </source>
</reference>
<dbReference type="GO" id="GO:0030973">
    <property type="term" value="F:molybdate ion binding"/>
    <property type="evidence" value="ECO:0007669"/>
    <property type="project" value="TreeGrafter"/>
</dbReference>
<evidence type="ECO:0000256" key="1">
    <source>
        <dbReference type="ARBA" id="ARBA00009175"/>
    </source>
</evidence>
<evidence type="ECO:0000256" key="6">
    <source>
        <dbReference type="PIRSR" id="PIRSR004846-1"/>
    </source>
</evidence>
<dbReference type="FunFam" id="3.40.190.10:FF:000035">
    <property type="entry name" value="Molybdate ABC transporter substrate-binding protein"/>
    <property type="match status" value="1"/>
</dbReference>
<dbReference type="Gene3D" id="3.40.190.10">
    <property type="entry name" value="Periplasmic binding protein-like II"/>
    <property type="match status" value="2"/>
</dbReference>
<dbReference type="InterPro" id="IPR005950">
    <property type="entry name" value="ModA"/>
</dbReference>
<keyword evidence="9" id="KW-1185">Reference proteome</keyword>
<evidence type="ECO:0000313" key="9">
    <source>
        <dbReference type="Proteomes" id="UP000192455"/>
    </source>
</evidence>
<feature type="binding site" evidence="6">
    <location>
        <position position="32"/>
    </location>
    <ligand>
        <name>molybdate</name>
        <dbReference type="ChEBI" id="CHEBI:36264"/>
    </ligand>
</feature>
<protein>
    <submittedName>
        <fullName evidence="8">Molybdate transport system substrate-binding protein</fullName>
    </submittedName>
</protein>
<feature type="chain" id="PRO_5013091249" evidence="7">
    <location>
        <begin position="23"/>
        <end position="253"/>
    </location>
</feature>
<dbReference type="GO" id="GO:0046872">
    <property type="term" value="F:metal ion binding"/>
    <property type="evidence" value="ECO:0007669"/>
    <property type="project" value="UniProtKB-KW"/>
</dbReference>
<dbReference type="STRING" id="515897.SAMN05421849_0381"/>
<organism evidence="8 9">
    <name type="scientific">Pontibaca methylaminivorans</name>
    <dbReference type="NCBI Taxonomy" id="515897"/>
    <lineage>
        <taxon>Bacteria</taxon>
        <taxon>Pseudomonadati</taxon>
        <taxon>Pseudomonadota</taxon>
        <taxon>Alphaproteobacteria</taxon>
        <taxon>Rhodobacterales</taxon>
        <taxon>Roseobacteraceae</taxon>
        <taxon>Pontibaca</taxon>
    </lineage>
</organism>
<dbReference type="PANTHER" id="PTHR30632">
    <property type="entry name" value="MOLYBDATE-BINDING PERIPLASMIC PROTEIN"/>
    <property type="match status" value="1"/>
</dbReference>
<keyword evidence="3 6" id="KW-0479">Metal-binding</keyword>
<comment type="subunit">
    <text evidence="5">The complex is composed of two ATP-binding proteins (ModC), two transmembrane proteins (ModB) and a solute-binding protein (ModA).</text>
</comment>
<dbReference type="GO" id="GO:0030288">
    <property type="term" value="C:outer membrane-bounded periplasmic space"/>
    <property type="evidence" value="ECO:0007669"/>
    <property type="project" value="TreeGrafter"/>
</dbReference>
<dbReference type="AlphaFoldDB" id="A0A1R3WD11"/>
<name>A0A1R3WD11_9RHOB</name>
<dbReference type="OrthoDB" id="9785015at2"/>
<evidence type="ECO:0000313" key="8">
    <source>
        <dbReference type="EMBL" id="SIT75761.1"/>
    </source>
</evidence>
<feature type="binding site" evidence="6">
    <location>
        <position position="171"/>
    </location>
    <ligand>
        <name>molybdate</name>
        <dbReference type="ChEBI" id="CHEBI:36264"/>
    </ligand>
</feature>
<dbReference type="Proteomes" id="UP000192455">
    <property type="component" value="Unassembled WGS sequence"/>
</dbReference>